<evidence type="ECO:0000313" key="2">
    <source>
        <dbReference type="EMBL" id="KIW17891.1"/>
    </source>
</evidence>
<feature type="compositionally biased region" description="Polar residues" evidence="1">
    <location>
        <begin position="228"/>
        <end position="241"/>
    </location>
</feature>
<protein>
    <submittedName>
        <fullName evidence="2">Uncharacterized protein</fullName>
    </submittedName>
</protein>
<dbReference type="VEuPathDB" id="FungiDB:PV08_05086"/>
<proteinExistence type="predicted"/>
<dbReference type="GeneID" id="27332169"/>
<dbReference type="Proteomes" id="UP000053328">
    <property type="component" value="Unassembled WGS sequence"/>
</dbReference>
<accession>A0A0D1YRL6</accession>
<feature type="region of interest" description="Disordered" evidence="1">
    <location>
        <begin position="162"/>
        <end position="200"/>
    </location>
</feature>
<evidence type="ECO:0000256" key="1">
    <source>
        <dbReference type="SAM" id="MobiDB-lite"/>
    </source>
</evidence>
<feature type="region of interest" description="Disordered" evidence="1">
    <location>
        <begin position="127"/>
        <end position="146"/>
    </location>
</feature>
<dbReference type="OrthoDB" id="4157183at2759"/>
<keyword evidence="3" id="KW-1185">Reference proteome</keyword>
<dbReference type="EMBL" id="KN847494">
    <property type="protein sequence ID" value="KIW17891.1"/>
    <property type="molecule type" value="Genomic_DNA"/>
</dbReference>
<dbReference type="HOGENOM" id="CLU_1390243_0_0_1"/>
<gene>
    <name evidence="2" type="ORF">PV08_05086</name>
</gene>
<feature type="compositionally biased region" description="Polar residues" evidence="1">
    <location>
        <begin position="165"/>
        <end position="187"/>
    </location>
</feature>
<sequence>MATRLLMQAGFNVSQFRPRVETRSSSLTDTQEQSPYIQSSPMCESHTIYHLCGHVKIKTMVQCAEMVEKLVAAKSQVTCFAHQVCDDVADTSHAFPDLCAKCQQNGVVGDVMEQQPGMKLEILRSWRPQQQRVSEGTVETGTEAQTPEGMEVKTIRGQELHDATAVSSTPQTSSEASTDTIQTPTTMASSASSPENIPELGSLKTRIAALMDRTEQLLLKVRAHKASQADSKQSSRGASDQ</sequence>
<feature type="region of interest" description="Disordered" evidence="1">
    <location>
        <begin position="222"/>
        <end position="241"/>
    </location>
</feature>
<organism evidence="2 3">
    <name type="scientific">Exophiala spinifera</name>
    <dbReference type="NCBI Taxonomy" id="91928"/>
    <lineage>
        <taxon>Eukaryota</taxon>
        <taxon>Fungi</taxon>
        <taxon>Dikarya</taxon>
        <taxon>Ascomycota</taxon>
        <taxon>Pezizomycotina</taxon>
        <taxon>Eurotiomycetes</taxon>
        <taxon>Chaetothyriomycetidae</taxon>
        <taxon>Chaetothyriales</taxon>
        <taxon>Herpotrichiellaceae</taxon>
        <taxon>Exophiala</taxon>
    </lineage>
</organism>
<name>A0A0D1YRL6_9EURO</name>
<dbReference type="RefSeq" id="XP_016238107.1">
    <property type="nucleotide sequence ID" value="XM_016379430.1"/>
</dbReference>
<dbReference type="AlphaFoldDB" id="A0A0D1YRL6"/>
<feature type="compositionally biased region" description="Polar residues" evidence="1">
    <location>
        <begin position="127"/>
        <end position="145"/>
    </location>
</feature>
<reference evidence="2 3" key="1">
    <citation type="submission" date="2015-01" db="EMBL/GenBank/DDBJ databases">
        <title>The Genome Sequence of Exophiala spinifera CBS89968.</title>
        <authorList>
            <consortium name="The Broad Institute Genomics Platform"/>
            <person name="Cuomo C."/>
            <person name="de Hoog S."/>
            <person name="Gorbushina A."/>
            <person name="Stielow B."/>
            <person name="Teixiera M."/>
            <person name="Abouelleil A."/>
            <person name="Chapman S.B."/>
            <person name="Priest M."/>
            <person name="Young S.K."/>
            <person name="Wortman J."/>
            <person name="Nusbaum C."/>
            <person name="Birren B."/>
        </authorList>
    </citation>
    <scope>NUCLEOTIDE SEQUENCE [LARGE SCALE GENOMIC DNA]</scope>
    <source>
        <strain evidence="2 3">CBS 89968</strain>
    </source>
</reference>
<evidence type="ECO:0000313" key="3">
    <source>
        <dbReference type="Proteomes" id="UP000053328"/>
    </source>
</evidence>